<evidence type="ECO:0008006" key="3">
    <source>
        <dbReference type="Google" id="ProtNLM"/>
    </source>
</evidence>
<accession>A0A9P6JLI7</accession>
<protein>
    <recommendedName>
        <fullName evidence="3">F-box domain-containing protein</fullName>
    </recommendedName>
</protein>
<comment type="caution">
    <text evidence="1">The sequence shown here is derived from an EMBL/GenBank/DDBJ whole genome shotgun (WGS) entry which is preliminary data.</text>
</comment>
<name>A0A9P6JLI7_9AGAR</name>
<sequence length="249" mass="28763">MTPSSPVLMTIRTSRTCRVWRQLLLGSPSIWGKLINLNSLYFSSDLQNELIRRTRNAPLWTTGSELVYHRGSATWRQNTLLVPFVQQHWRRVYSLRLSLNLNSWDLYEGLWAAISQVAPSCVMSRYIFRHMSHCSRKKCYLQALPRSSILSVALSLLSTPQPLGYSNSFHFHSRAAHYPFPTPQDIVSTLFRATSLEVLRFSMNASTPQLARRQVLSLPSTNFVMLLISIQVQINIGRKRQFRMKSYID</sequence>
<dbReference type="Proteomes" id="UP000807306">
    <property type="component" value="Unassembled WGS sequence"/>
</dbReference>
<dbReference type="EMBL" id="MU157885">
    <property type="protein sequence ID" value="KAF9525347.1"/>
    <property type="molecule type" value="Genomic_DNA"/>
</dbReference>
<proteinExistence type="predicted"/>
<evidence type="ECO:0000313" key="1">
    <source>
        <dbReference type="EMBL" id="KAF9525347.1"/>
    </source>
</evidence>
<reference evidence="1" key="1">
    <citation type="submission" date="2020-11" db="EMBL/GenBank/DDBJ databases">
        <authorList>
            <consortium name="DOE Joint Genome Institute"/>
            <person name="Ahrendt S."/>
            <person name="Riley R."/>
            <person name="Andreopoulos W."/>
            <person name="Labutti K."/>
            <person name="Pangilinan J."/>
            <person name="Ruiz-Duenas F.J."/>
            <person name="Barrasa J.M."/>
            <person name="Sanchez-Garcia M."/>
            <person name="Camarero S."/>
            <person name="Miyauchi S."/>
            <person name="Serrano A."/>
            <person name="Linde D."/>
            <person name="Babiker R."/>
            <person name="Drula E."/>
            <person name="Ayuso-Fernandez I."/>
            <person name="Pacheco R."/>
            <person name="Padilla G."/>
            <person name="Ferreira P."/>
            <person name="Barriuso J."/>
            <person name="Kellner H."/>
            <person name="Castanera R."/>
            <person name="Alfaro M."/>
            <person name="Ramirez L."/>
            <person name="Pisabarro A.G."/>
            <person name="Kuo A."/>
            <person name="Tritt A."/>
            <person name="Lipzen A."/>
            <person name="He G."/>
            <person name="Yan M."/>
            <person name="Ng V."/>
            <person name="Cullen D."/>
            <person name="Martin F."/>
            <person name="Rosso M.-N."/>
            <person name="Henrissat B."/>
            <person name="Hibbett D."/>
            <person name="Martinez A.T."/>
            <person name="Grigoriev I.V."/>
        </authorList>
    </citation>
    <scope>NUCLEOTIDE SEQUENCE</scope>
    <source>
        <strain evidence="1">CBS 506.95</strain>
    </source>
</reference>
<evidence type="ECO:0000313" key="2">
    <source>
        <dbReference type="Proteomes" id="UP000807306"/>
    </source>
</evidence>
<dbReference type="OrthoDB" id="3064206at2759"/>
<dbReference type="AlphaFoldDB" id="A0A9P6JLI7"/>
<keyword evidence="2" id="KW-1185">Reference proteome</keyword>
<gene>
    <name evidence="1" type="ORF">CPB83DRAFT_859682</name>
</gene>
<organism evidence="1 2">
    <name type="scientific">Crepidotus variabilis</name>
    <dbReference type="NCBI Taxonomy" id="179855"/>
    <lineage>
        <taxon>Eukaryota</taxon>
        <taxon>Fungi</taxon>
        <taxon>Dikarya</taxon>
        <taxon>Basidiomycota</taxon>
        <taxon>Agaricomycotina</taxon>
        <taxon>Agaricomycetes</taxon>
        <taxon>Agaricomycetidae</taxon>
        <taxon>Agaricales</taxon>
        <taxon>Agaricineae</taxon>
        <taxon>Crepidotaceae</taxon>
        <taxon>Crepidotus</taxon>
    </lineage>
</organism>